<feature type="transmembrane region" description="Helical" evidence="5">
    <location>
        <begin position="318"/>
        <end position="342"/>
    </location>
</feature>
<dbReference type="Proteomes" id="UP000694397">
    <property type="component" value="Chromosome 14"/>
</dbReference>
<feature type="transmembrane region" description="Helical" evidence="5">
    <location>
        <begin position="198"/>
        <end position="219"/>
    </location>
</feature>
<evidence type="ECO:0000256" key="2">
    <source>
        <dbReference type="ARBA" id="ARBA00022692"/>
    </source>
</evidence>
<gene>
    <name evidence="6" type="primary">TMBIM1</name>
</gene>
<keyword evidence="4 5" id="KW-0472">Membrane</keyword>
<reference evidence="6 7" key="1">
    <citation type="submission" date="2019-04" db="EMBL/GenBank/DDBJ databases">
        <authorList>
            <consortium name="Wellcome Sanger Institute Data Sharing"/>
        </authorList>
    </citation>
    <scope>NUCLEOTIDE SEQUENCE [LARGE SCALE GENOMIC DNA]</scope>
</reference>
<evidence type="ECO:0000256" key="3">
    <source>
        <dbReference type="ARBA" id="ARBA00022989"/>
    </source>
</evidence>
<keyword evidence="7" id="KW-1185">Reference proteome</keyword>
<keyword evidence="2 5" id="KW-0812">Transmembrane</keyword>
<keyword evidence="3 5" id="KW-1133">Transmembrane helix</keyword>
<dbReference type="GO" id="GO:0005783">
    <property type="term" value="C:endoplasmic reticulum"/>
    <property type="evidence" value="ECO:0007669"/>
    <property type="project" value="TreeGrafter"/>
</dbReference>
<dbReference type="CDD" id="cd10428">
    <property type="entry name" value="LFG_like"/>
    <property type="match status" value="1"/>
</dbReference>
<dbReference type="PANTHER" id="PTHR23291:SF35">
    <property type="entry name" value="PROTEIN LIFEGUARD 3"/>
    <property type="match status" value="1"/>
</dbReference>
<feature type="transmembrane region" description="Helical" evidence="5">
    <location>
        <begin position="348"/>
        <end position="369"/>
    </location>
</feature>
<feature type="transmembrane region" description="Helical" evidence="5">
    <location>
        <begin position="286"/>
        <end position="306"/>
    </location>
</feature>
<feature type="transmembrane region" description="Helical" evidence="5">
    <location>
        <begin position="257"/>
        <end position="274"/>
    </location>
</feature>
<accession>A0A8C9VNN4</accession>
<dbReference type="Pfam" id="PF01027">
    <property type="entry name" value="Bax1-I"/>
    <property type="match status" value="1"/>
</dbReference>
<dbReference type="GeneTree" id="ENSGT01050000244890"/>
<feature type="transmembrane region" description="Helical" evidence="5">
    <location>
        <begin position="381"/>
        <end position="400"/>
    </location>
</feature>
<evidence type="ECO:0000256" key="1">
    <source>
        <dbReference type="ARBA" id="ARBA00004141"/>
    </source>
</evidence>
<feature type="transmembrane region" description="Helical" evidence="5">
    <location>
        <begin position="6"/>
        <end position="24"/>
    </location>
</feature>
<dbReference type="GO" id="GO:0016020">
    <property type="term" value="C:membrane"/>
    <property type="evidence" value="ECO:0007669"/>
    <property type="project" value="UniProtKB-SubCell"/>
</dbReference>
<organism evidence="6 7">
    <name type="scientific">Scleropages formosus</name>
    <name type="common">Asian bonytongue</name>
    <name type="synonym">Osteoglossum formosum</name>
    <dbReference type="NCBI Taxonomy" id="113540"/>
    <lineage>
        <taxon>Eukaryota</taxon>
        <taxon>Metazoa</taxon>
        <taxon>Chordata</taxon>
        <taxon>Craniata</taxon>
        <taxon>Vertebrata</taxon>
        <taxon>Euteleostomi</taxon>
        <taxon>Actinopterygii</taxon>
        <taxon>Neopterygii</taxon>
        <taxon>Teleostei</taxon>
        <taxon>Osteoglossocephala</taxon>
        <taxon>Osteoglossomorpha</taxon>
        <taxon>Osteoglossiformes</taxon>
        <taxon>Osteoglossidae</taxon>
        <taxon>Scleropages</taxon>
    </lineage>
</organism>
<dbReference type="OrthoDB" id="7933078at2759"/>
<dbReference type="PANTHER" id="PTHR23291">
    <property type="entry name" value="BAX INHIBITOR-RELATED"/>
    <property type="match status" value="1"/>
</dbReference>
<evidence type="ECO:0000313" key="6">
    <source>
        <dbReference type="Ensembl" id="ENSSFOP00015062753.1"/>
    </source>
</evidence>
<dbReference type="Ensembl" id="ENSSFOT00015079630.1">
    <property type="protein sequence ID" value="ENSSFOP00015062753.1"/>
    <property type="gene ID" value="ENSSFOG00015026722.1"/>
</dbReference>
<evidence type="ECO:0000313" key="7">
    <source>
        <dbReference type="Proteomes" id="UP000694397"/>
    </source>
</evidence>
<evidence type="ECO:0000256" key="5">
    <source>
        <dbReference type="SAM" id="Phobius"/>
    </source>
</evidence>
<evidence type="ECO:0000256" key="4">
    <source>
        <dbReference type="ARBA" id="ARBA00023136"/>
    </source>
</evidence>
<reference evidence="6" key="3">
    <citation type="submission" date="2025-09" db="UniProtKB">
        <authorList>
            <consortium name="Ensembl"/>
        </authorList>
    </citation>
    <scope>IDENTIFICATION</scope>
</reference>
<dbReference type="InterPro" id="IPR006214">
    <property type="entry name" value="Bax_inhibitor_1-related"/>
</dbReference>
<reference evidence="6" key="2">
    <citation type="submission" date="2025-08" db="UniProtKB">
        <authorList>
            <consortium name="Ensembl"/>
        </authorList>
    </citation>
    <scope>IDENTIFICATION</scope>
</reference>
<protein>
    <submittedName>
        <fullName evidence="6">Transmembrane BAX inhibitor motif containing 1</fullName>
    </submittedName>
</protein>
<dbReference type="GO" id="GO:0005794">
    <property type="term" value="C:Golgi apparatus"/>
    <property type="evidence" value="ECO:0007669"/>
    <property type="project" value="TreeGrafter"/>
</dbReference>
<feature type="transmembrane region" description="Helical" evidence="5">
    <location>
        <begin position="231"/>
        <end position="250"/>
    </location>
</feature>
<proteinExistence type="predicted"/>
<name>A0A8C9VNN4_SCLFO</name>
<dbReference type="GO" id="GO:2001234">
    <property type="term" value="P:negative regulation of apoptotic signaling pathway"/>
    <property type="evidence" value="ECO:0007669"/>
    <property type="project" value="TreeGrafter"/>
</dbReference>
<dbReference type="AlphaFoldDB" id="A0A8C9VNN4"/>
<sequence length="408" mass="45127">MSSHGGVTHLFPFGYFVFVVVSRAPELRLPRLGAFGARVAFERKYQRQSTHTSHTETQTDSVLLLSACPPPQFALWVIAEIAMSKSDSPPSYRDSTPLVMHDSCCEPPPYDYESQPPPPLYAPTPGYHPAVSQPAPVGHRCDVLPGPGRPAVSMPMDVPLAVAPHVSSVVINPDDEEGLCTRRSWESLEVRHTFLRKVYLILATQLLITLGIVAVFVFVEPVHFFVVRNPTVYYASYGVLLTTYVALLCCEGPRRRYPWNFILLTIFTLALSYMTGTLSSYYDTKAVFLALGITVVVCVVVTLFSFQTKVDLTSCGGLLCALAIVLFVTSIAAVIVLSLKYIFWVHMLYASIGAVIYTVFLAYDTQLLIGKGKYAISPEEYVFGALMLYIDIIMLFLRLLQLVGASSK</sequence>
<comment type="subcellular location">
    <subcellularLocation>
        <location evidence="1">Membrane</location>
        <topology evidence="1">Multi-pass membrane protein</topology>
    </subcellularLocation>
</comment>